<dbReference type="NCBIfam" id="NF002845">
    <property type="entry name" value="PRK03094.1"/>
    <property type="match status" value="1"/>
</dbReference>
<keyword evidence="3" id="KW-1185">Reference proteome</keyword>
<protein>
    <recommendedName>
        <fullName evidence="1">UPF0180 protein ACFSBH_02465</fullName>
    </recommendedName>
</protein>
<reference evidence="3" key="1">
    <citation type="journal article" date="2019" name="Int. J. Syst. Evol. Microbiol.">
        <title>The Global Catalogue of Microorganisms (GCM) 10K type strain sequencing project: providing services to taxonomists for standard genome sequencing and annotation.</title>
        <authorList>
            <consortium name="The Broad Institute Genomics Platform"/>
            <consortium name="The Broad Institute Genome Sequencing Center for Infectious Disease"/>
            <person name="Wu L."/>
            <person name="Ma J."/>
        </authorList>
    </citation>
    <scope>NUCLEOTIDE SEQUENCE [LARGE SCALE GENOMIC DNA]</scope>
    <source>
        <strain evidence="3">CGMCC 1.12376</strain>
    </source>
</reference>
<evidence type="ECO:0000313" key="3">
    <source>
        <dbReference type="Proteomes" id="UP001597221"/>
    </source>
</evidence>
<dbReference type="RefSeq" id="WP_379595911.1">
    <property type="nucleotide sequence ID" value="NZ_JBHUDE010000008.1"/>
</dbReference>
<dbReference type="Pfam" id="PF03698">
    <property type="entry name" value="UPF0180"/>
    <property type="match status" value="1"/>
</dbReference>
<sequence length="80" mass="8840">MARIGVEQSLTQVKEALMEMGHEIIDLQTEEDARQCDCCVVSGMDNNVMGMQDTVSEGQVINAQGYSAEEITQMVNERLS</sequence>
<dbReference type="Proteomes" id="UP001597221">
    <property type="component" value="Unassembled WGS sequence"/>
</dbReference>
<comment type="caution">
    <text evidence="2">The sequence shown here is derived from an EMBL/GenBank/DDBJ whole genome shotgun (WGS) entry which is preliminary data.</text>
</comment>
<name>A0ABW4HM91_9BACI</name>
<gene>
    <name evidence="2" type="ORF">ACFSBH_02465</name>
</gene>
<evidence type="ECO:0000256" key="1">
    <source>
        <dbReference type="HAMAP-Rule" id="MF_00506"/>
    </source>
</evidence>
<dbReference type="HAMAP" id="MF_00506">
    <property type="entry name" value="UPF0180"/>
    <property type="match status" value="1"/>
</dbReference>
<dbReference type="EMBL" id="JBHUDE010000008">
    <property type="protein sequence ID" value="MFD1606528.1"/>
    <property type="molecule type" value="Genomic_DNA"/>
</dbReference>
<proteinExistence type="inferred from homology"/>
<accession>A0ABW4HM91</accession>
<comment type="similarity">
    <text evidence="1">Belongs to the UPF0180 family.</text>
</comment>
<organism evidence="2 3">
    <name type="scientific">Oceanobacillus luteolus</name>
    <dbReference type="NCBI Taxonomy" id="1274358"/>
    <lineage>
        <taxon>Bacteria</taxon>
        <taxon>Bacillati</taxon>
        <taxon>Bacillota</taxon>
        <taxon>Bacilli</taxon>
        <taxon>Bacillales</taxon>
        <taxon>Bacillaceae</taxon>
        <taxon>Oceanobacillus</taxon>
    </lineage>
</organism>
<evidence type="ECO:0000313" key="2">
    <source>
        <dbReference type="EMBL" id="MFD1606528.1"/>
    </source>
</evidence>
<dbReference type="InterPro" id="IPR005370">
    <property type="entry name" value="UPF0180"/>
</dbReference>